<organism evidence="2 3">
    <name type="scientific">Vanilla planifolia</name>
    <name type="common">Vanilla</name>
    <dbReference type="NCBI Taxonomy" id="51239"/>
    <lineage>
        <taxon>Eukaryota</taxon>
        <taxon>Viridiplantae</taxon>
        <taxon>Streptophyta</taxon>
        <taxon>Embryophyta</taxon>
        <taxon>Tracheophyta</taxon>
        <taxon>Spermatophyta</taxon>
        <taxon>Magnoliopsida</taxon>
        <taxon>Liliopsida</taxon>
        <taxon>Asparagales</taxon>
        <taxon>Orchidaceae</taxon>
        <taxon>Vanilloideae</taxon>
        <taxon>Vanilleae</taxon>
        <taxon>Vanilla</taxon>
    </lineage>
</organism>
<feature type="compositionally biased region" description="Gly residues" evidence="1">
    <location>
        <begin position="83"/>
        <end position="92"/>
    </location>
</feature>
<protein>
    <submittedName>
        <fullName evidence="2">Uncharacterized protein</fullName>
    </submittedName>
</protein>
<name>A0A835PQ21_VANPL</name>
<accession>A0A835PQ21</accession>
<evidence type="ECO:0000313" key="2">
    <source>
        <dbReference type="EMBL" id="KAG0454122.1"/>
    </source>
</evidence>
<gene>
    <name evidence="2" type="ORF">HPP92_025426</name>
</gene>
<feature type="region of interest" description="Disordered" evidence="1">
    <location>
        <begin position="73"/>
        <end position="92"/>
    </location>
</feature>
<dbReference type="Proteomes" id="UP000639772">
    <property type="component" value="Unassembled WGS sequence"/>
</dbReference>
<proteinExistence type="predicted"/>
<dbReference type="EMBL" id="JADCNM010000014">
    <property type="protein sequence ID" value="KAG0454122.1"/>
    <property type="molecule type" value="Genomic_DNA"/>
</dbReference>
<evidence type="ECO:0000313" key="3">
    <source>
        <dbReference type="Proteomes" id="UP000639772"/>
    </source>
</evidence>
<dbReference type="AlphaFoldDB" id="A0A835PQ21"/>
<comment type="caution">
    <text evidence="2">The sequence shown here is derived from an EMBL/GenBank/DDBJ whole genome shotgun (WGS) entry which is preliminary data.</text>
</comment>
<reference evidence="2 3" key="1">
    <citation type="journal article" date="2020" name="Nat. Food">
        <title>A phased Vanilla planifolia genome enables genetic improvement of flavour and production.</title>
        <authorList>
            <person name="Hasing T."/>
            <person name="Tang H."/>
            <person name="Brym M."/>
            <person name="Khazi F."/>
            <person name="Huang T."/>
            <person name="Chambers A.H."/>
        </authorList>
    </citation>
    <scope>NUCLEOTIDE SEQUENCE [LARGE SCALE GENOMIC DNA]</scope>
    <source>
        <tissue evidence="2">Leaf</tissue>
    </source>
</reference>
<sequence>MRQVSSLTLDLLRLGMALTSNTINVFNLLERTVGSNQDLSEKIAGLTLSLEHHRAVYDDYKAQVVREFPDLEEGAVGNDAGADAGGDGAPPS</sequence>
<evidence type="ECO:0000256" key="1">
    <source>
        <dbReference type="SAM" id="MobiDB-lite"/>
    </source>
</evidence>